<dbReference type="EMBL" id="JAHRWL010000001">
    <property type="protein sequence ID" value="MBV2359199.1"/>
    <property type="molecule type" value="Genomic_DNA"/>
</dbReference>
<evidence type="ECO:0000313" key="3">
    <source>
        <dbReference type="Proteomes" id="UP001166293"/>
    </source>
</evidence>
<evidence type="ECO:0000313" key="2">
    <source>
        <dbReference type="EMBL" id="MBV2359199.1"/>
    </source>
</evidence>
<dbReference type="Pfam" id="PF01476">
    <property type="entry name" value="LysM"/>
    <property type="match status" value="1"/>
</dbReference>
<reference evidence="2" key="1">
    <citation type="submission" date="2021-06" db="EMBL/GenBank/DDBJ databases">
        <title>Thalassococcus sp. CAU 1522 isolated from sea sand, Republic of Korea.</title>
        <authorList>
            <person name="Kim W."/>
        </authorList>
    </citation>
    <scope>NUCLEOTIDE SEQUENCE</scope>
    <source>
        <strain evidence="2">CAU 1522</strain>
    </source>
</reference>
<dbReference type="CDD" id="cd00118">
    <property type="entry name" value="LysM"/>
    <property type="match status" value="1"/>
</dbReference>
<accession>A0ABS6N6H1</accession>
<gene>
    <name evidence="2" type="ORF">KUH32_05410</name>
</gene>
<organism evidence="2 3">
    <name type="scientific">Thalassococcus arenae</name>
    <dbReference type="NCBI Taxonomy" id="2851652"/>
    <lineage>
        <taxon>Bacteria</taxon>
        <taxon>Pseudomonadati</taxon>
        <taxon>Pseudomonadota</taxon>
        <taxon>Alphaproteobacteria</taxon>
        <taxon>Rhodobacterales</taxon>
        <taxon>Roseobacteraceae</taxon>
        <taxon>Thalassococcus</taxon>
    </lineage>
</organism>
<evidence type="ECO:0000259" key="1">
    <source>
        <dbReference type="PROSITE" id="PS51782"/>
    </source>
</evidence>
<name>A0ABS6N6H1_9RHOB</name>
<proteinExistence type="predicted"/>
<dbReference type="InterPro" id="IPR018392">
    <property type="entry name" value="LysM"/>
</dbReference>
<dbReference type="PROSITE" id="PS51782">
    <property type="entry name" value="LYSM"/>
    <property type="match status" value="1"/>
</dbReference>
<dbReference type="SMART" id="SM00257">
    <property type="entry name" value="LysM"/>
    <property type="match status" value="1"/>
</dbReference>
<keyword evidence="3" id="KW-1185">Reference proteome</keyword>
<protein>
    <submittedName>
        <fullName evidence="2">LysM peptidoglycan-binding domain-containing protein</fullName>
    </submittedName>
</protein>
<dbReference type="Proteomes" id="UP001166293">
    <property type="component" value="Unassembled WGS sequence"/>
</dbReference>
<sequence length="191" mass="20367">MIRMFLLCVGFVAVSVLLLVYQPGARRLAREDAADHSVTRAEPRIAPIAAPEPEPRQYVAQSLSAPAPLPEPPAPVPIVQPGFPPGPLDAAGLRRMTWETVSNLDAATGRKAVPGQPGSLLHSIVRKSLSELDSPIRAERYVVQSGDSLISIAVALYGDANMTGPLFAANQDILARPDDLRAGQVLVLPRD</sequence>
<feature type="domain" description="LysM" evidence="1">
    <location>
        <begin position="139"/>
        <end position="188"/>
    </location>
</feature>
<dbReference type="RefSeq" id="WP_217777025.1">
    <property type="nucleotide sequence ID" value="NZ_JAHRWL010000001.1"/>
</dbReference>
<comment type="caution">
    <text evidence="2">The sequence shown here is derived from an EMBL/GenBank/DDBJ whole genome shotgun (WGS) entry which is preliminary data.</text>
</comment>